<sequence length="73" mass="7681">MPIYEFRCQDCSKLFESILTSSSNAALAEVTCPECSSKKVKKTISASSYRLSSGSSNIPSGALSGCSTRSGFS</sequence>
<dbReference type="SMART" id="SM00834">
    <property type="entry name" value="CxxC_CXXC_SSSS"/>
    <property type="match status" value="1"/>
</dbReference>
<gene>
    <name evidence="3" type="ORF">H8E41_07185</name>
</gene>
<dbReference type="EMBL" id="JACNJZ010000097">
    <property type="protein sequence ID" value="MBC8317674.1"/>
    <property type="molecule type" value="Genomic_DNA"/>
</dbReference>
<dbReference type="Pfam" id="PF09723">
    <property type="entry name" value="Zn_ribbon_8"/>
    <property type="match status" value="1"/>
</dbReference>
<accession>A0A8J6TC26</accession>
<organism evidence="3 4">
    <name type="scientific">Candidatus Desulfobia pelagia</name>
    <dbReference type="NCBI Taxonomy" id="2841692"/>
    <lineage>
        <taxon>Bacteria</taxon>
        <taxon>Pseudomonadati</taxon>
        <taxon>Thermodesulfobacteriota</taxon>
        <taxon>Desulfobulbia</taxon>
        <taxon>Desulfobulbales</taxon>
        <taxon>Desulfobulbaceae</taxon>
        <taxon>Candidatus Desulfobia</taxon>
    </lineage>
</organism>
<dbReference type="NCBIfam" id="TIGR02605">
    <property type="entry name" value="CxxC_CxxC_SSSS"/>
    <property type="match status" value="1"/>
</dbReference>
<evidence type="ECO:0000313" key="3">
    <source>
        <dbReference type="EMBL" id="MBC8317674.1"/>
    </source>
</evidence>
<name>A0A8J6TC26_9BACT</name>
<dbReference type="InterPro" id="IPR013429">
    <property type="entry name" value="Regulatory_FmdB_Zinc_ribbon"/>
</dbReference>
<dbReference type="AlphaFoldDB" id="A0A8J6TC26"/>
<dbReference type="Proteomes" id="UP000614424">
    <property type="component" value="Unassembled WGS sequence"/>
</dbReference>
<comment type="caution">
    <text evidence="3">The sequence shown here is derived from an EMBL/GenBank/DDBJ whole genome shotgun (WGS) entry which is preliminary data.</text>
</comment>
<feature type="domain" description="Putative regulatory protein FmdB zinc ribbon" evidence="2">
    <location>
        <begin position="1"/>
        <end position="45"/>
    </location>
</feature>
<proteinExistence type="predicted"/>
<evidence type="ECO:0000259" key="2">
    <source>
        <dbReference type="SMART" id="SM00834"/>
    </source>
</evidence>
<evidence type="ECO:0000256" key="1">
    <source>
        <dbReference type="SAM" id="MobiDB-lite"/>
    </source>
</evidence>
<evidence type="ECO:0000313" key="4">
    <source>
        <dbReference type="Proteomes" id="UP000614424"/>
    </source>
</evidence>
<protein>
    <submittedName>
        <fullName evidence="3">Zinc ribbon domain-containing protein</fullName>
    </submittedName>
</protein>
<feature type="region of interest" description="Disordered" evidence="1">
    <location>
        <begin position="50"/>
        <end position="73"/>
    </location>
</feature>
<dbReference type="Gene3D" id="2.20.28.30">
    <property type="entry name" value="RNA polymerase ii, chain L"/>
    <property type="match status" value="1"/>
</dbReference>
<reference evidence="3 4" key="1">
    <citation type="submission" date="2020-08" db="EMBL/GenBank/DDBJ databases">
        <title>Bridging the membrane lipid divide: bacteria of the FCB group superphylum have the potential to synthesize archaeal ether lipids.</title>
        <authorList>
            <person name="Villanueva L."/>
            <person name="Von Meijenfeldt F.A.B."/>
            <person name="Westbye A.B."/>
            <person name="Yadav S."/>
            <person name="Hopmans E.C."/>
            <person name="Dutilh B.E."/>
            <person name="Sinninghe Damste J.S."/>
        </authorList>
    </citation>
    <scope>NUCLEOTIDE SEQUENCE [LARGE SCALE GENOMIC DNA]</scope>
    <source>
        <strain evidence="3">NIOZ-UU47</strain>
    </source>
</reference>